<dbReference type="OrthoDB" id="2386158at2759"/>
<comment type="caution">
    <text evidence="1">The sequence shown here is derived from an EMBL/GenBank/DDBJ whole genome shotgun (WGS) entry which is preliminary data.</text>
</comment>
<reference evidence="1" key="1">
    <citation type="submission" date="2021-06" db="EMBL/GenBank/DDBJ databases">
        <title>Genome Sequence of Mortierella hyaline Strain SCG-10, a Cold-Adapted, Nitrate-Reducing Fungus Isolated from Soil in Minnesota, USA.</title>
        <authorList>
            <person name="Aldossari N."/>
        </authorList>
    </citation>
    <scope>NUCLEOTIDE SEQUENCE</scope>
    <source>
        <strain evidence="1">SCG-10</strain>
    </source>
</reference>
<keyword evidence="2" id="KW-1185">Reference proteome</keyword>
<accession>A0A9P7XQT2</accession>
<evidence type="ECO:0000313" key="1">
    <source>
        <dbReference type="EMBL" id="KAG9064987.1"/>
    </source>
</evidence>
<protein>
    <submittedName>
        <fullName evidence="1">Uncharacterized protein</fullName>
    </submittedName>
</protein>
<evidence type="ECO:0000313" key="2">
    <source>
        <dbReference type="Proteomes" id="UP000707451"/>
    </source>
</evidence>
<dbReference type="EMBL" id="JAHRHY010000012">
    <property type="protein sequence ID" value="KAG9064987.1"/>
    <property type="molecule type" value="Genomic_DNA"/>
</dbReference>
<organism evidence="1 2">
    <name type="scientific">Linnemannia hyalina</name>
    <dbReference type="NCBI Taxonomy" id="64524"/>
    <lineage>
        <taxon>Eukaryota</taxon>
        <taxon>Fungi</taxon>
        <taxon>Fungi incertae sedis</taxon>
        <taxon>Mucoromycota</taxon>
        <taxon>Mortierellomycotina</taxon>
        <taxon>Mortierellomycetes</taxon>
        <taxon>Mortierellales</taxon>
        <taxon>Mortierellaceae</taxon>
        <taxon>Linnemannia</taxon>
    </lineage>
</organism>
<dbReference type="AlphaFoldDB" id="A0A9P7XQT2"/>
<dbReference type="Proteomes" id="UP000707451">
    <property type="component" value="Unassembled WGS sequence"/>
</dbReference>
<proteinExistence type="predicted"/>
<name>A0A9P7XQT2_9FUNG</name>
<gene>
    <name evidence="1" type="ORF">KI688_002306</name>
</gene>
<sequence length="210" mass="24091">MLLSLTSLETFLYLLDYTILRRLHLLCLAKAQLSGFHLLSLSVSLHLNAIQNIFNAKYISNVTWICEGLEVFRCQIVGLQRLNQCGHSIFSYIAESGLVEEECSKEEQSVPEEVQACKHLHEAVYGQLILDLGYEYPHISIYWKQYTVGGNEYRDFGEVIRNILHLTLASGLDRLSTLKNLQVFEFEGADLPELECISEHWPMLRVKRGL</sequence>